<reference evidence="5" key="1">
    <citation type="submission" date="2021-11" db="EMBL/GenBank/DDBJ databases">
        <title>BS-T2-15 a new species belonging to the Comamonadaceae family isolated from the soil of a French oak forest.</title>
        <authorList>
            <person name="Mieszkin S."/>
            <person name="Alain K."/>
        </authorList>
    </citation>
    <scope>NUCLEOTIDE SEQUENCE</scope>
    <source>
        <strain evidence="5">BS-T2-15</strain>
    </source>
</reference>
<dbReference type="AlphaFoldDB" id="A0A9X2C478"/>
<accession>A0A9X2C478</accession>
<keyword evidence="1 2" id="KW-0238">DNA-binding</keyword>
<dbReference type="Gene3D" id="2.40.290.10">
    <property type="match status" value="1"/>
</dbReference>
<keyword evidence="2" id="KW-0227">DNA damage</keyword>
<evidence type="ECO:0000256" key="3">
    <source>
        <dbReference type="SAM" id="MobiDB-lite"/>
    </source>
</evidence>
<dbReference type="InterPro" id="IPR006164">
    <property type="entry name" value="DNA_bd_Ku70/Ku80"/>
</dbReference>
<dbReference type="GO" id="GO:0006303">
    <property type="term" value="P:double-strand break repair via nonhomologous end joining"/>
    <property type="evidence" value="ECO:0007669"/>
    <property type="project" value="UniProtKB-UniRule"/>
</dbReference>
<gene>
    <name evidence="2" type="primary">ku</name>
    <name evidence="5" type="ORF">LPC04_27790</name>
</gene>
<feature type="domain" description="Ku" evidence="4">
    <location>
        <begin position="53"/>
        <end position="181"/>
    </location>
</feature>
<comment type="caution">
    <text evidence="5">The sequence shown here is derived from an EMBL/GenBank/DDBJ whole genome shotgun (WGS) entry which is preliminary data.</text>
</comment>
<keyword evidence="6" id="KW-1185">Reference proteome</keyword>
<comment type="function">
    <text evidence="2">With LigD forms a non-homologous end joining (NHEJ) DNA repair enzyme, which repairs dsDNA breaks with reduced fidelity. Binds linear dsDNA with 5'- and 3'- overhangs but not closed circular dsDNA nor ssDNA. Recruits and stimulates the ligase activity of LigD.</text>
</comment>
<dbReference type="Proteomes" id="UP001139353">
    <property type="component" value="Unassembled WGS sequence"/>
</dbReference>
<dbReference type="Pfam" id="PF02735">
    <property type="entry name" value="Ku"/>
    <property type="match status" value="1"/>
</dbReference>
<dbReference type="NCBIfam" id="TIGR02772">
    <property type="entry name" value="Ku_bact"/>
    <property type="match status" value="1"/>
</dbReference>
<dbReference type="PANTHER" id="PTHR41251:SF1">
    <property type="entry name" value="NON-HOMOLOGOUS END JOINING PROTEIN KU"/>
    <property type="match status" value="1"/>
</dbReference>
<comment type="subunit">
    <text evidence="2">Homodimer. Interacts with LigD.</text>
</comment>
<protein>
    <recommendedName>
        <fullName evidence="2">Non-homologous end joining protein Ku</fullName>
    </recommendedName>
</protein>
<evidence type="ECO:0000259" key="4">
    <source>
        <dbReference type="SMART" id="SM00559"/>
    </source>
</evidence>
<proteinExistence type="inferred from homology"/>
<dbReference type="HAMAP" id="MF_01875">
    <property type="entry name" value="Prokaryotic_Ku"/>
    <property type="match status" value="1"/>
</dbReference>
<dbReference type="SUPFAM" id="SSF100939">
    <property type="entry name" value="SPOC domain-like"/>
    <property type="match status" value="1"/>
</dbReference>
<keyword evidence="2" id="KW-0233">DNA recombination</keyword>
<dbReference type="GO" id="GO:0006310">
    <property type="term" value="P:DNA recombination"/>
    <property type="evidence" value="ECO:0007669"/>
    <property type="project" value="UniProtKB-KW"/>
</dbReference>
<dbReference type="InterPro" id="IPR016194">
    <property type="entry name" value="SPOC-like_C_dom_sf"/>
</dbReference>
<comment type="similarity">
    <text evidence="2">Belongs to the prokaryotic Ku family.</text>
</comment>
<dbReference type="RefSeq" id="WP_275685590.1">
    <property type="nucleotide sequence ID" value="NZ_JAJLJH010000015.1"/>
</dbReference>
<dbReference type="PANTHER" id="PTHR41251">
    <property type="entry name" value="NON-HOMOLOGOUS END JOINING PROTEIN KU"/>
    <property type="match status" value="1"/>
</dbReference>
<name>A0A9X2C478_9BURK</name>
<keyword evidence="2" id="KW-0234">DNA repair</keyword>
<dbReference type="PIRSF" id="PIRSF006493">
    <property type="entry name" value="Prok_Ku"/>
    <property type="match status" value="1"/>
</dbReference>
<dbReference type="EMBL" id="JAJLJH010000015">
    <property type="protein sequence ID" value="MCK9689539.1"/>
    <property type="molecule type" value="Genomic_DNA"/>
</dbReference>
<dbReference type="InterPro" id="IPR009187">
    <property type="entry name" value="Prok_Ku"/>
</dbReference>
<dbReference type="GO" id="GO:0003690">
    <property type="term" value="F:double-stranded DNA binding"/>
    <property type="evidence" value="ECO:0007669"/>
    <property type="project" value="UniProtKB-UniRule"/>
</dbReference>
<dbReference type="CDD" id="cd00789">
    <property type="entry name" value="KU_like"/>
    <property type="match status" value="1"/>
</dbReference>
<sequence length="319" mass="34761">MPRSIWKGAIAFGLVHVPVALYPASQEDDIDFGWLDKRSMDPVGYQRINKRTGKAVTKENIVKGVKQEDGTWVLMDDDEIRNAYPKTMQTIEIEAFVKASEIPFVYLEKPYYLEPIAKADKVYALLREAMIADDVIGIARVVMHTKEHLAALMPDGPVLVLNTLRWATEVRNWDELRIPPAGKAAANLKDAELKMAGQLVNELTVKWKADTYHDHFAEAINNLIKAKVAAGNTHEVTPIESPVDSAAPSNVVDLTALLKNSLGKRRGAAEEVVEAAAAATPRKAAAKAPAKPAPARKAAAKKTAPPARAKAAAPARKRA</sequence>
<evidence type="ECO:0000313" key="5">
    <source>
        <dbReference type="EMBL" id="MCK9689539.1"/>
    </source>
</evidence>
<evidence type="ECO:0000256" key="2">
    <source>
        <dbReference type="HAMAP-Rule" id="MF_01875"/>
    </source>
</evidence>
<organism evidence="5 6">
    <name type="scientific">Scleromatobacter humisilvae</name>
    <dbReference type="NCBI Taxonomy" id="2897159"/>
    <lineage>
        <taxon>Bacteria</taxon>
        <taxon>Pseudomonadati</taxon>
        <taxon>Pseudomonadota</taxon>
        <taxon>Betaproteobacteria</taxon>
        <taxon>Burkholderiales</taxon>
        <taxon>Sphaerotilaceae</taxon>
        <taxon>Scleromatobacter</taxon>
    </lineage>
</organism>
<evidence type="ECO:0000256" key="1">
    <source>
        <dbReference type="ARBA" id="ARBA00023125"/>
    </source>
</evidence>
<evidence type="ECO:0000313" key="6">
    <source>
        <dbReference type="Proteomes" id="UP001139353"/>
    </source>
</evidence>
<feature type="region of interest" description="Disordered" evidence="3">
    <location>
        <begin position="277"/>
        <end position="319"/>
    </location>
</feature>
<dbReference type="SMART" id="SM00559">
    <property type="entry name" value="Ku78"/>
    <property type="match status" value="1"/>
</dbReference>